<dbReference type="EMBL" id="CAEZVB010000036">
    <property type="protein sequence ID" value="CAB4622049.1"/>
    <property type="molecule type" value="Genomic_DNA"/>
</dbReference>
<gene>
    <name evidence="1" type="ORF">UFOPK1908_00879</name>
</gene>
<evidence type="ECO:0000313" key="1">
    <source>
        <dbReference type="EMBL" id="CAB4622049.1"/>
    </source>
</evidence>
<dbReference type="AlphaFoldDB" id="A0A6J6ICS1"/>
<dbReference type="Gene3D" id="2.40.480.10">
    <property type="entry name" value="Allene oxide cyclase-like"/>
    <property type="match status" value="1"/>
</dbReference>
<accession>A0A6J6ICS1</accession>
<organism evidence="1">
    <name type="scientific">freshwater metagenome</name>
    <dbReference type="NCBI Taxonomy" id="449393"/>
    <lineage>
        <taxon>unclassified sequences</taxon>
        <taxon>metagenomes</taxon>
        <taxon>ecological metagenomes</taxon>
    </lineage>
</organism>
<dbReference type="InterPro" id="IPR044859">
    <property type="entry name" value="Allene_oxi_cyc_Dirigent"/>
</dbReference>
<sequence>MNSSILRKISALTTAVFVSAGVALVSAPSAQAAQSDMVLYFDRNYREVIDLGKTGDSHGDITITHGNLSSTPGGKNVGTYATSQITAVMTIPGGPQSRKIDMSMTLDKGMIYTTALMSANGGTPPTKPVAYAIIGGTGKYMGVAGQVTLNPISDTGYKATLRFVR</sequence>
<name>A0A6J6ICS1_9ZZZZ</name>
<proteinExistence type="predicted"/>
<reference evidence="1" key="1">
    <citation type="submission" date="2020-05" db="EMBL/GenBank/DDBJ databases">
        <authorList>
            <person name="Chiriac C."/>
            <person name="Salcher M."/>
            <person name="Ghai R."/>
            <person name="Kavagutti S V."/>
        </authorList>
    </citation>
    <scope>NUCLEOTIDE SEQUENCE</scope>
</reference>
<protein>
    <submittedName>
        <fullName evidence="1">Unannotated protein</fullName>
    </submittedName>
</protein>